<feature type="coiled-coil region" evidence="15">
    <location>
        <begin position="138"/>
        <end position="165"/>
    </location>
</feature>
<evidence type="ECO:0000256" key="14">
    <source>
        <dbReference type="PROSITE-ProRule" id="PRU00571"/>
    </source>
</evidence>
<dbReference type="EMBL" id="OZ035840">
    <property type="protein sequence ID" value="CAL1587816.1"/>
    <property type="molecule type" value="Genomic_DNA"/>
</dbReference>
<dbReference type="Gene3D" id="2.30.30.560">
    <property type="match status" value="2"/>
</dbReference>
<dbReference type="InterPro" id="IPR013083">
    <property type="entry name" value="Znf_RING/FYVE/PHD"/>
</dbReference>
<feature type="repeat" description="MVP" evidence="14">
    <location>
        <begin position="489"/>
        <end position="541"/>
    </location>
</feature>
<organism evidence="18 19">
    <name type="scientific">Knipowitschia caucasica</name>
    <name type="common">Caucasian dwarf goby</name>
    <name type="synonym">Pomatoschistus caucasicus</name>
    <dbReference type="NCBI Taxonomy" id="637954"/>
    <lineage>
        <taxon>Eukaryota</taxon>
        <taxon>Metazoa</taxon>
        <taxon>Chordata</taxon>
        <taxon>Craniata</taxon>
        <taxon>Vertebrata</taxon>
        <taxon>Euteleostomi</taxon>
        <taxon>Actinopterygii</taxon>
        <taxon>Neopterygii</taxon>
        <taxon>Teleostei</taxon>
        <taxon>Neoteleostei</taxon>
        <taxon>Acanthomorphata</taxon>
        <taxon>Gobiaria</taxon>
        <taxon>Gobiiformes</taxon>
        <taxon>Gobioidei</taxon>
        <taxon>Gobiidae</taxon>
        <taxon>Gobiinae</taxon>
        <taxon>Knipowitschia</taxon>
    </lineage>
</organism>
<dbReference type="InterPro" id="IPR041134">
    <property type="entry name" value="Vault_2"/>
</dbReference>
<dbReference type="Pfam" id="PF11978">
    <property type="entry name" value="MVP_shoulder"/>
    <property type="match status" value="1"/>
</dbReference>
<dbReference type="InterPro" id="IPR040989">
    <property type="entry name" value="Vault_3"/>
</dbReference>
<dbReference type="SMART" id="SM00589">
    <property type="entry name" value="PRY"/>
    <property type="match status" value="1"/>
</dbReference>
<dbReference type="Gene3D" id="2.60.120.920">
    <property type="match status" value="1"/>
</dbReference>
<dbReference type="PANTHER" id="PTHR14165:SF3">
    <property type="entry name" value="MAJOR VAULT PROTEIN"/>
    <property type="match status" value="1"/>
</dbReference>
<feature type="repeat" description="MVP" evidence="14">
    <location>
        <begin position="428"/>
        <end position="488"/>
    </location>
</feature>
<dbReference type="InterPro" id="IPR041139">
    <property type="entry name" value="MVP_rep_dom"/>
</dbReference>
<evidence type="ECO:0000256" key="4">
    <source>
        <dbReference type="ARBA" id="ARBA00022490"/>
    </source>
</evidence>
<evidence type="ECO:0000256" key="2">
    <source>
        <dbReference type="ARBA" id="ARBA00004496"/>
    </source>
</evidence>
<keyword evidence="8" id="KW-0862">Zinc</keyword>
<dbReference type="Pfam" id="PF01505">
    <property type="entry name" value="Vault"/>
    <property type="match status" value="4"/>
</dbReference>
<dbReference type="PROSITE" id="PS00518">
    <property type="entry name" value="ZF_RING_1"/>
    <property type="match status" value="1"/>
</dbReference>
<dbReference type="PROSITE" id="PS51224">
    <property type="entry name" value="MVP"/>
    <property type="match status" value="7"/>
</dbReference>
<evidence type="ECO:0000256" key="15">
    <source>
        <dbReference type="SAM" id="Coils"/>
    </source>
</evidence>
<evidence type="ECO:0000313" key="18">
    <source>
        <dbReference type="EMBL" id="CAL1587816.1"/>
    </source>
</evidence>
<dbReference type="InterPro" id="IPR001841">
    <property type="entry name" value="Znf_RING"/>
</dbReference>
<feature type="repeat" description="MVP" evidence="14">
    <location>
        <begin position="542"/>
        <end position="594"/>
    </location>
</feature>
<evidence type="ECO:0000256" key="9">
    <source>
        <dbReference type="ARBA" id="ARBA00023242"/>
    </source>
</evidence>
<dbReference type="Gene3D" id="6.20.380.10">
    <property type="match status" value="1"/>
</dbReference>
<dbReference type="GO" id="GO:0008270">
    <property type="term" value="F:zinc ion binding"/>
    <property type="evidence" value="ECO:0007669"/>
    <property type="project" value="UniProtKB-KW"/>
</dbReference>
<dbReference type="CDD" id="cd08825">
    <property type="entry name" value="MVP_shoulder"/>
    <property type="match status" value="1"/>
</dbReference>
<dbReference type="Gene3D" id="3.30.40.10">
    <property type="entry name" value="Zinc/RING finger domain, C3HC4 (zinc finger)"/>
    <property type="match status" value="1"/>
</dbReference>
<proteinExistence type="predicted"/>
<evidence type="ECO:0000256" key="6">
    <source>
        <dbReference type="ARBA" id="ARBA00022737"/>
    </source>
</evidence>
<gene>
    <name evidence="18" type="ORF">KC01_LOCUS17736</name>
</gene>
<dbReference type="FunFam" id="2.30.30.570:FF:000002">
    <property type="entry name" value="Major vault protein-alpha"/>
    <property type="match status" value="1"/>
</dbReference>
<evidence type="ECO:0000256" key="8">
    <source>
        <dbReference type="ARBA" id="ARBA00022833"/>
    </source>
</evidence>
<feature type="domain" description="RING-type" evidence="17">
    <location>
        <begin position="35"/>
        <end position="75"/>
    </location>
</feature>
<dbReference type="InterPro" id="IPR043136">
    <property type="entry name" value="B30.2/SPRY_sf"/>
</dbReference>
<evidence type="ECO:0000256" key="12">
    <source>
        <dbReference type="ARBA" id="ARBA00025889"/>
    </source>
</evidence>
<dbReference type="Pfam" id="PF17794">
    <property type="entry name" value="Vault_2"/>
    <property type="match status" value="2"/>
</dbReference>
<dbReference type="InterPro" id="IPR018957">
    <property type="entry name" value="Znf_C3HC4_RING-type"/>
</dbReference>
<dbReference type="FunFam" id="2.30.30.570:FF:000001">
    <property type="entry name" value="major vault protein-like"/>
    <property type="match status" value="1"/>
</dbReference>
<feature type="coiled-coil region" evidence="15">
    <location>
        <begin position="1055"/>
        <end position="1100"/>
    </location>
</feature>
<feature type="repeat" description="MVP" evidence="14">
    <location>
        <begin position="700"/>
        <end position="777"/>
    </location>
</feature>
<keyword evidence="4 14" id="KW-0963">Cytoplasm</keyword>
<dbReference type="Pfam" id="PF17796">
    <property type="entry name" value="Vault_4"/>
    <property type="match status" value="1"/>
</dbReference>
<keyword evidence="6" id="KW-0677">Repeat</keyword>
<keyword evidence="7 13" id="KW-0863">Zinc-finger</keyword>
<dbReference type="Pfam" id="PF13765">
    <property type="entry name" value="PRY"/>
    <property type="match status" value="1"/>
</dbReference>
<dbReference type="Pfam" id="PF00097">
    <property type="entry name" value="zf-C3HC4"/>
    <property type="match status" value="1"/>
</dbReference>
<keyword evidence="9" id="KW-0539">Nucleus</keyword>
<comment type="function">
    <text evidence="11">Required for normal vault structure. Vaults are multi-subunit structures that may act as scaffolds for proteins involved in signal transduction. Vaults may also play a role in nucleo-cytoplasmic transport.</text>
</comment>
<dbReference type="FunFam" id="3.30.479.30:FF:000010">
    <property type="entry name" value="major vault protein-like"/>
    <property type="match status" value="1"/>
</dbReference>
<feature type="region of interest" description="Disordered" evidence="16">
    <location>
        <begin position="103"/>
        <end position="122"/>
    </location>
</feature>
<dbReference type="SUPFAM" id="SSF57850">
    <property type="entry name" value="RING/U-box"/>
    <property type="match status" value="1"/>
</dbReference>
<dbReference type="Gene3D" id="3.30.479.30">
    <property type="entry name" value="Band 7 domain"/>
    <property type="match status" value="1"/>
</dbReference>
<comment type="subunit">
    <text evidence="12">The vault ribonucleoprotein particle is a huge (400 A x 670 A) cage structure of 12.9 MDa. It consists of a dimer of half-vaults, with each half-vault comprising 39 identical major vault protein (MVP) chains, PARP4 and one or more vault RNAs (vRNAs).</text>
</comment>
<feature type="repeat" description="MVP" evidence="14">
    <location>
        <begin position="651"/>
        <end position="699"/>
    </location>
</feature>
<dbReference type="GO" id="GO:0005634">
    <property type="term" value="C:nucleus"/>
    <property type="evidence" value="ECO:0007669"/>
    <property type="project" value="UniProtKB-SubCell"/>
</dbReference>
<dbReference type="Gene3D" id="2.30.30.570">
    <property type="match status" value="2"/>
</dbReference>
<dbReference type="InterPro" id="IPR043023">
    <property type="entry name" value="MVP_rep_sf"/>
</dbReference>
<reference evidence="18 19" key="1">
    <citation type="submission" date="2024-04" db="EMBL/GenBank/DDBJ databases">
        <authorList>
            <person name="Waldvogel A.-M."/>
            <person name="Schoenle A."/>
        </authorList>
    </citation>
    <scope>NUCLEOTIDE SEQUENCE [LARGE SCALE GENOMIC DNA]</scope>
</reference>
<dbReference type="Gene3D" id="6.10.250.720">
    <property type="match status" value="1"/>
</dbReference>
<dbReference type="InterPro" id="IPR041136">
    <property type="entry name" value="Vault_4"/>
</dbReference>
<dbReference type="InterPro" id="IPR013320">
    <property type="entry name" value="ConA-like_dom_sf"/>
</dbReference>
<dbReference type="InterPro" id="IPR021870">
    <property type="entry name" value="MVP_shoulder"/>
</dbReference>
<keyword evidence="10 14" id="KW-0687">Ribonucleoprotein</keyword>
<evidence type="ECO:0000256" key="10">
    <source>
        <dbReference type="ARBA" id="ARBA00023274"/>
    </source>
</evidence>
<keyword evidence="15" id="KW-0175">Coiled coil</keyword>
<evidence type="ECO:0000256" key="7">
    <source>
        <dbReference type="ARBA" id="ARBA00022771"/>
    </source>
</evidence>
<dbReference type="FunFam" id="2.30.30.550:FF:000001">
    <property type="entry name" value="major vault protein-like"/>
    <property type="match status" value="3"/>
</dbReference>
<feature type="region of interest" description="Disordered" evidence="16">
    <location>
        <begin position="717"/>
        <end position="742"/>
    </location>
</feature>
<dbReference type="Gene3D" id="2.30.30.620">
    <property type="match status" value="1"/>
</dbReference>
<name>A0AAV2KHL8_KNICA</name>
<dbReference type="GO" id="GO:1990904">
    <property type="term" value="C:ribonucleoprotein complex"/>
    <property type="evidence" value="ECO:0007669"/>
    <property type="project" value="UniProtKB-UniRule"/>
</dbReference>
<dbReference type="Pfam" id="PF17795">
    <property type="entry name" value="Vault_3"/>
    <property type="match status" value="1"/>
</dbReference>
<dbReference type="SUPFAM" id="SSF49899">
    <property type="entry name" value="Concanavalin A-like lectins/glucanases"/>
    <property type="match status" value="1"/>
</dbReference>
<dbReference type="AlphaFoldDB" id="A0AAV2KHL8"/>
<feature type="compositionally biased region" description="Acidic residues" evidence="16">
    <location>
        <begin position="717"/>
        <end position="731"/>
    </location>
</feature>
<evidence type="ECO:0000256" key="1">
    <source>
        <dbReference type="ARBA" id="ARBA00004123"/>
    </source>
</evidence>
<dbReference type="InterPro" id="IPR002499">
    <property type="entry name" value="Vault_N"/>
</dbReference>
<dbReference type="GO" id="GO:0005737">
    <property type="term" value="C:cytoplasm"/>
    <property type="evidence" value="ECO:0007669"/>
    <property type="project" value="UniProtKB-SubCell"/>
</dbReference>
<evidence type="ECO:0000259" key="17">
    <source>
        <dbReference type="PROSITE" id="PS50089"/>
    </source>
</evidence>
<evidence type="ECO:0000256" key="16">
    <source>
        <dbReference type="SAM" id="MobiDB-lite"/>
    </source>
</evidence>
<accession>A0AAV2KHL8</accession>
<keyword evidence="5" id="KW-0479">Metal-binding</keyword>
<sequence length="1239" mass="139598">MASAPGTPRWPLLLRNPLGLLTTKMAARLEEDLTCSICCDLFRDPLLLSCSHSFCRVCLLSWWKNKAIKTCPVCKKGSSKAPRLNLSLRNLVQTFEEEMKRLSAEEKEKKKKNLSFSSKEKEASLPREKASLLREELREELREDLRFLQEKLKILSQTHEEMQVAVSHIAAQTEQTEKLIGDQFNKLHQFLWEEEETRIMALKEEQQQKTQRLLDKMAAVSRDMETVSRSLSETELTTRRSRARTFLDTALENTTMGQDALIDQAKHLGNLGFHIWKNMQRLVQFWPVILDPNRAASELVVSDNLSSVRRGGTRRSPQNPERERFYTVLGSRAYRVGSHSWEVVVRDILVRSCTRTVFIMSKRSDPRPVDLDFPLDASIIRIPPHHYIHVLDQNTNIGRVETGPRTYIRQDNERVLFPPVRMVMVPPRHYCVVLNPVARDDQGQVQFDQSGQAKLRHADQEIRLTQEPFPLYPGEEVQQDVTALQIVFPDTALRLQALLDFTDSTGTKRTAGDEWLFEGPGTYIPHKEEVVLETIKATVIRENQAIRLRARKEGVDRSGTQRVTGEEWLVSKVGAYLPGAHEEVIDIVNAFILTDKRALHVRALRPFKDQGGFNRRTGEEWLVTLEQREAHIPSVCEEVLKEVQVTTLSSRQYCVILDPVGDGGKPQLGRKKVVKGEKSFFLQPGEHLENGIQDVFVLSEEEGLVLRAVEAFTDIDPMDALDSEEEEEEGEGGGAKRRRRAGISRRPGDRWMLRGPIEYVPSASVEVILRRQAIPLDENEGIYVRDIKTGKVRAVIGHTYMLTQDEELWQKQLPQNVEALLASPQDPLADRSDRNQAAVQRPRDKTHVVSYRVPHNAAVQVYDYREKKARVVFGPELVMLGPDEQFTVLSLSGDKPKRANVIKAVCLLLGPDFCTDVITIETADHARLQLQLSYNWHFDVQSPVSAEHAAALFSVPDFVGDACKAIASKIRGAVASVQFDDFHKNSNRIICSAVFGFDEKVNIRGSLQFPQNRLVISSVDIQSVEPVDQRTRDALQKSVQLAIEITTNSQEATARHEAERLAQEATGKLERQKITDQALAEKARKELLELEALSAAVESTGAAKAEAQSRAEAARIQGEAAVNEAKLKAEAQRIEAESELQRLSQAREQELSYQKNMDHLEVDKQEKLATIETQKFSHMVQSLGTETLKEMAKAGPELQVKMLQALGLKSTLITDGSSPINLFTTANGLLGGLPGQGQG</sequence>
<dbReference type="InterPro" id="IPR039059">
    <property type="entry name" value="MVP"/>
</dbReference>
<feature type="coiled-coil region" evidence="15">
    <location>
        <begin position="1126"/>
        <end position="1163"/>
    </location>
</feature>
<feature type="repeat" description="MVP" evidence="14">
    <location>
        <begin position="778"/>
        <end position="831"/>
    </location>
</feature>
<dbReference type="SMART" id="SM00184">
    <property type="entry name" value="RING"/>
    <property type="match status" value="1"/>
</dbReference>
<evidence type="ECO:0000256" key="5">
    <source>
        <dbReference type="ARBA" id="ARBA00022723"/>
    </source>
</evidence>
<dbReference type="Gene3D" id="2.30.30.550">
    <property type="entry name" value="Major Vault Protein repeat"/>
    <property type="match status" value="4"/>
</dbReference>
<protein>
    <recommendedName>
        <fullName evidence="3">Major vault protein</fullName>
    </recommendedName>
</protein>
<dbReference type="PROSITE" id="PS50089">
    <property type="entry name" value="ZF_RING_2"/>
    <property type="match status" value="1"/>
</dbReference>
<dbReference type="Proteomes" id="UP001497482">
    <property type="component" value="Chromosome 18"/>
</dbReference>
<dbReference type="FunFam" id="2.30.30.560:FF:000002">
    <property type="entry name" value="Major vault protein-alpha"/>
    <property type="match status" value="1"/>
</dbReference>
<dbReference type="FunFam" id="2.30.30.560:FF:000001">
    <property type="entry name" value="major vault protein-like"/>
    <property type="match status" value="1"/>
</dbReference>
<dbReference type="InterPro" id="IPR006574">
    <property type="entry name" value="PRY"/>
</dbReference>
<evidence type="ECO:0000256" key="3">
    <source>
        <dbReference type="ARBA" id="ARBA00018296"/>
    </source>
</evidence>
<dbReference type="InterPro" id="IPR036013">
    <property type="entry name" value="Band_7/SPFH_dom_sf"/>
</dbReference>
<dbReference type="FunFam" id="2.30.30.620:FF:000001">
    <property type="entry name" value="major vault protein-like"/>
    <property type="match status" value="1"/>
</dbReference>
<dbReference type="InterPro" id="IPR017907">
    <property type="entry name" value="Znf_RING_CS"/>
</dbReference>
<dbReference type="InterPro" id="IPR043179">
    <property type="entry name" value="Vault_2_sf"/>
</dbReference>
<feature type="repeat" description="MVP" evidence="14">
    <location>
        <begin position="595"/>
        <end position="649"/>
    </location>
</feature>
<evidence type="ECO:0000313" key="19">
    <source>
        <dbReference type="Proteomes" id="UP001497482"/>
    </source>
</evidence>
<feature type="region of interest" description="Disordered" evidence="16">
    <location>
        <begin position="825"/>
        <end position="845"/>
    </location>
</feature>
<dbReference type="PANTHER" id="PTHR14165">
    <property type="entry name" value="MAJOR VAULT PROTEIN"/>
    <property type="match status" value="1"/>
</dbReference>
<keyword evidence="19" id="KW-1185">Reference proteome</keyword>
<comment type="subcellular location">
    <subcellularLocation>
        <location evidence="2 14">Cytoplasm</location>
    </subcellularLocation>
    <subcellularLocation>
        <location evidence="1">Nucleus</location>
    </subcellularLocation>
</comment>
<evidence type="ECO:0000256" key="11">
    <source>
        <dbReference type="ARBA" id="ARBA00024814"/>
    </source>
</evidence>
<evidence type="ECO:0000256" key="13">
    <source>
        <dbReference type="PROSITE-ProRule" id="PRU00175"/>
    </source>
</evidence>